<dbReference type="InterPro" id="IPR014051">
    <property type="entry name" value="Phosphoesterase_HXTX"/>
</dbReference>
<dbReference type="Proteomes" id="UP000293846">
    <property type="component" value="Unassembled WGS sequence"/>
</dbReference>
<dbReference type="SUPFAM" id="SSF55144">
    <property type="entry name" value="LigT-like"/>
    <property type="match status" value="1"/>
</dbReference>
<dbReference type="GO" id="GO:0004113">
    <property type="term" value="F:2',3'-cyclic-nucleotide 3'-phosphodiesterase activity"/>
    <property type="evidence" value="ECO:0007669"/>
    <property type="project" value="InterPro"/>
</dbReference>
<dbReference type="PANTHER" id="PTHR35561">
    <property type="entry name" value="RNA 2',3'-CYCLIC PHOSPHODIESTERASE"/>
    <property type="match status" value="1"/>
</dbReference>
<organism evidence="4 5">
    <name type="scientific">Cytobacillus praedii</name>
    <dbReference type="NCBI Taxonomy" id="1742358"/>
    <lineage>
        <taxon>Bacteria</taxon>
        <taxon>Bacillati</taxon>
        <taxon>Bacillota</taxon>
        <taxon>Bacilli</taxon>
        <taxon>Bacillales</taxon>
        <taxon>Bacillaceae</taxon>
        <taxon>Cytobacillus</taxon>
    </lineage>
</organism>
<dbReference type="EMBL" id="SJTH01000008">
    <property type="protein sequence ID" value="TCJ04585.1"/>
    <property type="molecule type" value="Genomic_DNA"/>
</dbReference>
<evidence type="ECO:0000313" key="4">
    <source>
        <dbReference type="EMBL" id="TCJ04585.1"/>
    </source>
</evidence>
<dbReference type="OrthoDB" id="9789350at2"/>
<feature type="domain" description="Phosphoesterase HXTX" evidence="3">
    <location>
        <begin position="12"/>
        <end position="95"/>
    </location>
</feature>
<reference evidence="4 5" key="1">
    <citation type="submission" date="2019-03" db="EMBL/GenBank/DDBJ databases">
        <authorList>
            <person name="Jensen L."/>
            <person name="Storgaard J."/>
            <person name="Sulaj E."/>
            <person name="Schramm A."/>
            <person name="Marshall I.P.G."/>
        </authorList>
    </citation>
    <scope>NUCLEOTIDE SEQUENCE [LARGE SCALE GENOMIC DNA]</scope>
    <source>
        <strain evidence="4 5">2017H2G3</strain>
    </source>
</reference>
<dbReference type="Gene3D" id="3.90.1140.10">
    <property type="entry name" value="Cyclic phosphodiesterase"/>
    <property type="match status" value="1"/>
</dbReference>
<keyword evidence="5" id="KW-1185">Reference proteome</keyword>
<dbReference type="InterPro" id="IPR009097">
    <property type="entry name" value="Cyclic_Pdiesterase"/>
</dbReference>
<feature type="active site" description="Proton acceptor" evidence="2">
    <location>
        <position position="130"/>
    </location>
</feature>
<dbReference type="NCBIfam" id="TIGR02258">
    <property type="entry name" value="2_5_ligase"/>
    <property type="match status" value="1"/>
</dbReference>
<feature type="short sequence motif" description="HXTX 2" evidence="2">
    <location>
        <begin position="130"/>
        <end position="133"/>
    </location>
</feature>
<sequence>MNRSTHFFFAVSLPEEVKKELHKQCLAIKESFPFQRWVHQEDYHITLAFLGAAAEDKLEKAKKLALTELNGQKAFPLQINQLGVFGRVDSPRIFWADTEQEERLHTIRNIVFSACLEAGFKLETRAFKSHITLARKWAGSHPFEEEHLKNNPFDKAPLTFQAQEVVLYQTHIDRIPKYEKIAAFPLLEE</sequence>
<dbReference type="PANTHER" id="PTHR35561:SF1">
    <property type="entry name" value="RNA 2',3'-CYCLIC PHOSPHODIESTERASE"/>
    <property type="match status" value="1"/>
</dbReference>
<name>A0A4R1B0E8_9BACI</name>
<proteinExistence type="inferred from homology"/>
<evidence type="ECO:0000256" key="2">
    <source>
        <dbReference type="HAMAP-Rule" id="MF_01940"/>
    </source>
</evidence>
<gene>
    <name evidence="4" type="primary">thpR</name>
    <name evidence="4" type="ORF">E0Y62_09075</name>
</gene>
<feature type="domain" description="Phosphoesterase HXTX" evidence="3">
    <location>
        <begin position="99"/>
        <end position="170"/>
    </location>
</feature>
<evidence type="ECO:0000256" key="1">
    <source>
        <dbReference type="ARBA" id="ARBA00022801"/>
    </source>
</evidence>
<dbReference type="HAMAP" id="MF_01940">
    <property type="entry name" value="RNA_CPDase"/>
    <property type="match status" value="1"/>
</dbReference>
<comment type="caution">
    <text evidence="4">The sequence shown here is derived from an EMBL/GenBank/DDBJ whole genome shotgun (WGS) entry which is preliminary data.</text>
</comment>
<evidence type="ECO:0000259" key="3">
    <source>
        <dbReference type="Pfam" id="PF02834"/>
    </source>
</evidence>
<dbReference type="AlphaFoldDB" id="A0A4R1B0E8"/>
<feature type="short sequence motif" description="HXTX 1" evidence="2">
    <location>
        <begin position="44"/>
        <end position="47"/>
    </location>
</feature>
<protein>
    <recommendedName>
        <fullName evidence="2">RNA 2',3'-cyclic phosphodiesterase</fullName>
        <shortName evidence="2">RNA 2',3'-CPDase</shortName>
        <ecNumber evidence="2">3.1.4.58</ecNumber>
    </recommendedName>
</protein>
<comment type="similarity">
    <text evidence="2">Belongs to the 2H phosphoesterase superfamily. ThpR family.</text>
</comment>
<comment type="catalytic activity">
    <reaction evidence="2">
        <text>a 3'-end 2',3'-cyclophospho-ribonucleotide-RNA + H2O = a 3'-end 2'-phospho-ribonucleotide-RNA + H(+)</text>
        <dbReference type="Rhea" id="RHEA:11828"/>
        <dbReference type="Rhea" id="RHEA-COMP:10464"/>
        <dbReference type="Rhea" id="RHEA-COMP:17353"/>
        <dbReference type="ChEBI" id="CHEBI:15377"/>
        <dbReference type="ChEBI" id="CHEBI:15378"/>
        <dbReference type="ChEBI" id="CHEBI:83064"/>
        <dbReference type="ChEBI" id="CHEBI:173113"/>
        <dbReference type="EC" id="3.1.4.58"/>
    </reaction>
</comment>
<dbReference type="InterPro" id="IPR004175">
    <property type="entry name" value="RNA_CPDase"/>
</dbReference>
<evidence type="ECO:0000313" key="5">
    <source>
        <dbReference type="Proteomes" id="UP000293846"/>
    </source>
</evidence>
<dbReference type="RefSeq" id="WP_095396682.1">
    <property type="nucleotide sequence ID" value="NZ_CP183326.1"/>
</dbReference>
<feature type="active site" description="Proton donor" evidence="2">
    <location>
        <position position="44"/>
    </location>
</feature>
<dbReference type="Pfam" id="PF02834">
    <property type="entry name" value="LigT_PEase"/>
    <property type="match status" value="2"/>
</dbReference>
<dbReference type="GO" id="GO:0008664">
    <property type="term" value="F:RNA 2',3'-cyclic 3'-phosphodiesterase activity"/>
    <property type="evidence" value="ECO:0007669"/>
    <property type="project" value="UniProtKB-EC"/>
</dbReference>
<keyword evidence="1 2" id="KW-0378">Hydrolase</keyword>
<dbReference type="EC" id="3.1.4.58" evidence="2"/>
<accession>A0A4R1B0E8</accession>
<comment type="function">
    <text evidence="2">Hydrolyzes RNA 2',3'-cyclic phosphodiester to an RNA 2'-phosphomonoester.</text>
</comment>
<dbReference type="STRING" id="1742358.GCA_001439605_03788"/>